<proteinExistence type="predicted"/>
<sequence length="1607" mass="177137">MYKSPTLLCFVALLLCNTIYSQQITIDNSLPVTTLVENNLVEGCVELSDIKSEVNGSINNLGSFGYFEKGNSNFPFANGIMLSTGNATSAGNSENTKHLNDGETNWGTDADLETALGVSGTLNATSIAFNFISASNQIQFNYILASEEYYANFPCDYSDAFAFLIREADSGSAFTNIAVLPGTSTPVSTNTVHSNIVGFCEAENEQYFNGYSVGDTNFNGRTNVLSASATITPNVLYEIKLVIADYNDKNYDSAVFIEGNSFSSHVDLGTDFQTCASDHTLNADINNPEAEYSWFLNNTLIDSANQPQLNITETGTYKVVIDIPFSSSTCTIEDDITITLSNTQSVDPISNYEICDDSSGDSEENFDLSTKNNEILNALPPGNYNISYHYTLDDSETNSNAISTPIQNTTTPQTIFVRTSNIDTGCLGYTSFDLIVNPLPVSTKPSDLNICDDGFADGRTAIDLSVMDSDIIGAQSEVFVTYYNSQNDADTATNILALPYTNSNPTETIYARTENQNTGCFTTTFFDIIVNENPVINTADFHYLDACDKSYDGYAHFDLTTIIPDIIQGLTDVTVTFHESLDDAHLDENAITDDTNFQNTVFEEQTLYVRVENNQTGCASFVPMEIHTNILLTATNTGIIRVCDIANDEEESFDLAIIEQYIADDLRDISVDFYETENDRNSGNNPLNKTTPYNSQGLNATLYITITSPTCSEVNSLDLVLTPIDEFDSIGTVDYCDADQDGFTTIDLRTFDADITHNTPGFSVNYFLTADDAVDNINAIGNNYTNTQNPQPFFTRITNTETGCYDTNTFSVQVLLAPESSQPSPFIICNASQDTTAIIDLTSKNTEIITDATERQITFYKSLNDAQNSNSPITDPTAYNTGSETIYARINNTTSGCYSTEAISVTINTTPVFVPISNYKVCENASDGFADFILNTKDAEILNGQPGKTVSYYLNEADAIARMHAIDKNSNYENISNPQTLFTRIENITDIDCFATSSFIVEVGTNPLFNQPQDYFVCDDKSNDAKAVFDLTEKITEISNGINDTLDITFYTSRDNAETKTNPVSTTFTNTANPQTVYAVIDNGTICNSITSFTINIIQAPEVNASEPMIQCDSNFDGFHSFNLTDSSVDILDVRQDNIEVSYFESVDDLESNINPISTPQNYTNTNNPQTLYVKVTNTISNCFVYVPLELIVNIPPAVNDFKTYETCDNGSINLTDIYVLLMAPDAEIQINYYANQNDADNNTNPLNTTYNYQTYLDRLYAKATNIITGCSTIYPFDVKVNILPTANKTSHLEACDDDYDGILEFDLTQQNSAILGGQNPNDYTISYYTDFAYAESKTDAIPNTYMAFNNETVFVRVENKITSCYSITDFTIIINPKPVVEIEDQVICLENLPLVVSANTNHATDSYLWSTNATTPEIEITEVGTYAVTVTTIHGCQTYREFNVSVSEQATIETTETVDFSDPNNITVTVSGIGNYAYALDDNAPQTDNVFRNVGIGYHTLTIIDLNGCLETTKEVVVIDTPKFMTPNNDGAFDAWHITGVNTLVGTTISIYDRYGKLLKTLTHTSPGWDGTLNGYPMPTGDYWYLANVNYNGKTMQLKGHFTLKR</sequence>
<comment type="caution">
    <text evidence="2">The sequence shown here is derived from an EMBL/GenBank/DDBJ whole genome shotgun (WGS) entry which is preliminary data.</text>
</comment>
<organism evidence="2 3">
    <name type="scientific">Algibacter miyuki</name>
    <dbReference type="NCBI Taxonomy" id="1306933"/>
    <lineage>
        <taxon>Bacteria</taxon>
        <taxon>Pseudomonadati</taxon>
        <taxon>Bacteroidota</taxon>
        <taxon>Flavobacteriia</taxon>
        <taxon>Flavobacteriales</taxon>
        <taxon>Flavobacteriaceae</taxon>
        <taxon>Algibacter</taxon>
    </lineage>
</organism>
<evidence type="ECO:0000313" key="2">
    <source>
        <dbReference type="EMBL" id="MFB9105040.1"/>
    </source>
</evidence>
<dbReference type="Pfam" id="PF13585">
    <property type="entry name" value="CHU_C"/>
    <property type="match status" value="1"/>
</dbReference>
<evidence type="ECO:0000256" key="1">
    <source>
        <dbReference type="SAM" id="SignalP"/>
    </source>
</evidence>
<feature type="signal peptide" evidence="1">
    <location>
        <begin position="1"/>
        <end position="21"/>
    </location>
</feature>
<dbReference type="NCBIfam" id="TIGR04131">
    <property type="entry name" value="Bac_Flav_CTERM"/>
    <property type="match status" value="1"/>
</dbReference>
<gene>
    <name evidence="2" type="ORF">ACFFU1_09020</name>
</gene>
<feature type="chain" id="PRO_5047459205" evidence="1">
    <location>
        <begin position="22"/>
        <end position="1607"/>
    </location>
</feature>
<dbReference type="NCBIfam" id="NF038133">
    <property type="entry name" value="choice_anch_L"/>
    <property type="match status" value="1"/>
</dbReference>
<dbReference type="EMBL" id="JBHMFA010000005">
    <property type="protein sequence ID" value="MFB9105040.1"/>
    <property type="molecule type" value="Genomic_DNA"/>
</dbReference>
<reference evidence="2 3" key="1">
    <citation type="submission" date="2024-09" db="EMBL/GenBank/DDBJ databases">
        <authorList>
            <person name="Sun Q."/>
            <person name="Mori K."/>
        </authorList>
    </citation>
    <scope>NUCLEOTIDE SEQUENCE [LARGE SCALE GENOMIC DNA]</scope>
    <source>
        <strain evidence="2 3">CECT 8300</strain>
    </source>
</reference>
<keyword evidence="3" id="KW-1185">Reference proteome</keyword>
<accession>A0ABV5GZH2</accession>
<protein>
    <submittedName>
        <fullName evidence="2">Choice-of-anchor L domain-containing protein</fullName>
    </submittedName>
</protein>
<dbReference type="InterPro" id="IPR026341">
    <property type="entry name" value="T9SS_type_B"/>
</dbReference>
<keyword evidence="1" id="KW-0732">Signal</keyword>
<dbReference type="InterPro" id="IPR049804">
    <property type="entry name" value="Choice_anch_L"/>
</dbReference>
<dbReference type="Proteomes" id="UP001589590">
    <property type="component" value="Unassembled WGS sequence"/>
</dbReference>
<dbReference type="RefSeq" id="WP_290272800.1">
    <property type="nucleotide sequence ID" value="NZ_JAUFQP010000013.1"/>
</dbReference>
<evidence type="ECO:0000313" key="3">
    <source>
        <dbReference type="Proteomes" id="UP001589590"/>
    </source>
</evidence>
<name>A0ABV5GZH2_9FLAO</name>